<keyword evidence="1" id="KW-0378">Hydrolase</keyword>
<dbReference type="Pfam" id="PF00326">
    <property type="entry name" value="Peptidase_S9"/>
    <property type="match status" value="1"/>
</dbReference>
<feature type="signal peptide" evidence="2">
    <location>
        <begin position="1"/>
        <end position="21"/>
    </location>
</feature>
<dbReference type="InterPro" id="IPR001375">
    <property type="entry name" value="Peptidase_S9_cat"/>
</dbReference>
<dbReference type="Proteomes" id="UP001152485">
    <property type="component" value="Unassembled WGS sequence"/>
</dbReference>
<evidence type="ECO:0000313" key="4">
    <source>
        <dbReference type="EMBL" id="CAH9059453.1"/>
    </source>
</evidence>
<accession>A0ABM9GI96</accession>
<dbReference type="EMBL" id="CAMAPD010000009">
    <property type="protein sequence ID" value="CAH9059453.1"/>
    <property type="molecule type" value="Genomic_DNA"/>
</dbReference>
<protein>
    <recommendedName>
        <fullName evidence="3">Peptidase S9 prolyl oligopeptidase catalytic domain-containing protein</fullName>
    </recommendedName>
</protein>
<reference evidence="4 5" key="1">
    <citation type="submission" date="2022-07" db="EMBL/GenBank/DDBJ databases">
        <authorList>
            <person name="Criscuolo A."/>
        </authorList>
    </citation>
    <scope>NUCLEOTIDE SEQUENCE [LARGE SCALE GENOMIC DNA]</scope>
    <source>
        <strain evidence="5">CIP 111951</strain>
    </source>
</reference>
<gene>
    <name evidence="4" type="ORF">PSECIP111951_02074</name>
</gene>
<evidence type="ECO:0000313" key="5">
    <source>
        <dbReference type="Proteomes" id="UP001152485"/>
    </source>
</evidence>
<feature type="domain" description="Peptidase S9 prolyl oligopeptidase catalytic" evidence="3">
    <location>
        <begin position="449"/>
        <end position="662"/>
    </location>
</feature>
<dbReference type="PANTHER" id="PTHR42776">
    <property type="entry name" value="SERINE PEPTIDASE S9 FAMILY MEMBER"/>
    <property type="match status" value="1"/>
</dbReference>
<dbReference type="SUPFAM" id="SSF82171">
    <property type="entry name" value="DPP6 N-terminal domain-like"/>
    <property type="match status" value="1"/>
</dbReference>
<evidence type="ECO:0000259" key="3">
    <source>
        <dbReference type="Pfam" id="PF00326"/>
    </source>
</evidence>
<organism evidence="4 5">
    <name type="scientific">Pseudoalteromonas holothuriae</name>
    <dbReference type="NCBI Taxonomy" id="2963714"/>
    <lineage>
        <taxon>Bacteria</taxon>
        <taxon>Pseudomonadati</taxon>
        <taxon>Pseudomonadota</taxon>
        <taxon>Gammaproteobacteria</taxon>
        <taxon>Alteromonadales</taxon>
        <taxon>Pseudoalteromonadaceae</taxon>
        <taxon>Pseudoalteromonas</taxon>
    </lineage>
</organism>
<dbReference type="InterPro" id="IPR029058">
    <property type="entry name" value="AB_hydrolase_fold"/>
</dbReference>
<evidence type="ECO:0000256" key="2">
    <source>
        <dbReference type="SAM" id="SignalP"/>
    </source>
</evidence>
<dbReference type="PANTHER" id="PTHR42776:SF27">
    <property type="entry name" value="DIPEPTIDYL PEPTIDASE FAMILY MEMBER 6"/>
    <property type="match status" value="1"/>
</dbReference>
<sequence length="665" mass="75580">MKLHLKACFLILLSFSTFVLGTPSNDKSPTIKEFFLASPYAHFTMHQNGRFIAYSESSSDKYEIKVHDVINNTSYVVYTAKRFEVETIKKEYYVRWVNHDNKIQDIVWLGNSVLALKETSKNSFRRFIVVKLNIEDNSVSQKKVSFLNQNGYWANPVVSSNRYAMFAKYKNDDSIDYYVNLFKLDLKKSNLDGQTSIRKKINKKGPKIQFWLTNSTNGQPLLGTRRVNDIPELYTKKGNSRRWTLAWQGVKGDYFSPQLVDQTTNSMFVITNHKSDKKQLRRYDLKKNQFTNVLFEHSRYDVLNAILSADKAQVIGVSYLLNGHIEQHYFNQTSAVSQAINKQKSQVNLIYLNGSSDGKIALFEESSSNDPGKIIFYNHNTQQFEHLITLKPWLEGAELAKTQVLKVKTEDNTTIDAFVTTPNGTSKHKLPLIVIPHGGPIGVSDLRYYSPEIQVLVNAGYSTLQVNYRGSMGYGKLIKQKGMQQWGNGIENDIEAALSTALKAYPQLDEERVCIIGGSYGGYSAIFSLIRSPHLYKCGASFAGVTDLALLFQRSAVENDDLVKAQLREIVGDPDTQQQKLFQTSPVYRANEITKPLFLAHGTDDVIVDIEHAFRLRFAMKAHNIPVSWSIMEGVGHGFDTTIQAHNYYSKLLNFLDKHLKAEKL</sequence>
<proteinExistence type="predicted"/>
<name>A0ABM9GI96_9GAMM</name>
<dbReference type="Gene3D" id="3.40.50.1820">
    <property type="entry name" value="alpha/beta hydrolase"/>
    <property type="match status" value="1"/>
</dbReference>
<dbReference type="SUPFAM" id="SSF53474">
    <property type="entry name" value="alpha/beta-Hydrolases"/>
    <property type="match status" value="1"/>
</dbReference>
<dbReference type="RefSeq" id="WP_261593245.1">
    <property type="nucleotide sequence ID" value="NZ_CAMAPD010000009.1"/>
</dbReference>
<comment type="caution">
    <text evidence="4">The sequence shown here is derived from an EMBL/GenBank/DDBJ whole genome shotgun (WGS) entry which is preliminary data.</text>
</comment>
<keyword evidence="2" id="KW-0732">Signal</keyword>
<feature type="chain" id="PRO_5045276635" description="Peptidase S9 prolyl oligopeptidase catalytic domain-containing protein" evidence="2">
    <location>
        <begin position="22"/>
        <end position="665"/>
    </location>
</feature>
<evidence type="ECO:0000256" key="1">
    <source>
        <dbReference type="ARBA" id="ARBA00022801"/>
    </source>
</evidence>